<dbReference type="EMBL" id="KX349900">
    <property type="protein sequence ID" value="ANT41178.1"/>
    <property type="molecule type" value="Genomic_DNA"/>
</dbReference>
<dbReference type="GeneID" id="29062582"/>
<protein>
    <submittedName>
        <fullName evidence="2">Uncharacterized protein</fullName>
    </submittedName>
</protein>
<evidence type="ECO:0000313" key="2">
    <source>
        <dbReference type="EMBL" id="ANT41178.1"/>
    </source>
</evidence>
<evidence type="ECO:0000313" key="3">
    <source>
        <dbReference type="Proteomes" id="UP000204264"/>
    </source>
</evidence>
<keyword evidence="1" id="KW-0472">Membrane</keyword>
<evidence type="ECO:0000256" key="1">
    <source>
        <dbReference type="SAM" id="Phobius"/>
    </source>
</evidence>
<dbReference type="Proteomes" id="UP000204264">
    <property type="component" value="Segment"/>
</dbReference>
<proteinExistence type="predicted"/>
<accession>A0A1B1PAJ3</accession>
<name>A0A1B1PAJ3_9CAUD</name>
<organism evidence="2 3">
    <name type="scientific">Bacillus phage Claudi</name>
    <dbReference type="NCBI Taxonomy" id="1874001"/>
    <lineage>
        <taxon>Viruses</taxon>
        <taxon>Duplodnaviria</taxon>
        <taxon>Heunggongvirae</taxon>
        <taxon>Uroviricota</taxon>
        <taxon>Caudoviricetes</taxon>
        <taxon>Salasmaviridae</taxon>
        <taxon>Northropvirinae</taxon>
        <taxon>Claudivirus</taxon>
        <taxon>Claudivirus claudi</taxon>
    </lineage>
</organism>
<dbReference type="KEGG" id="vg:29062582"/>
<feature type="transmembrane region" description="Helical" evidence="1">
    <location>
        <begin position="26"/>
        <end position="47"/>
    </location>
</feature>
<dbReference type="RefSeq" id="YP_009279592.1">
    <property type="nucleotide sequence ID" value="NC_031015.1"/>
</dbReference>
<gene>
    <name evidence="2" type="ORF">CLAUDI_24</name>
</gene>
<reference evidence="3" key="1">
    <citation type="submission" date="2016-05" db="EMBL/GenBank/DDBJ databases">
        <authorList>
            <person name="Carter D."/>
            <person name="Cochran E."/>
            <person name="Johnson A."/>
        </authorList>
    </citation>
    <scope>NUCLEOTIDE SEQUENCE [LARGE SCALE GENOMIC DNA]</scope>
</reference>
<keyword evidence="3" id="KW-1185">Reference proteome</keyword>
<keyword evidence="1" id="KW-1133">Transmembrane helix</keyword>
<sequence length="51" mass="6132">MFIGFNRSHFKLGGLKMYLVSKTKYWFMWVFSMLGISALIFILIRCFDLLF</sequence>
<keyword evidence="1" id="KW-0812">Transmembrane</keyword>